<dbReference type="AlphaFoldDB" id="B9YAH9"/>
<feature type="domain" description="Transcriptional regulator TetR C-terminal Firmicutes type" evidence="1">
    <location>
        <begin position="92"/>
        <end position="171"/>
    </location>
</feature>
<dbReference type="InterPro" id="IPR050624">
    <property type="entry name" value="HTH-type_Tx_Regulator"/>
</dbReference>
<dbReference type="STRING" id="545696.HOLDEFILI_02836"/>
<evidence type="ECO:0000259" key="1">
    <source>
        <dbReference type="Pfam" id="PF14278"/>
    </source>
</evidence>
<dbReference type="InterPro" id="IPR039532">
    <property type="entry name" value="TetR_C_Firmicutes"/>
</dbReference>
<proteinExistence type="predicted"/>
<dbReference type="InterPro" id="IPR009057">
    <property type="entry name" value="Homeodomain-like_sf"/>
</dbReference>
<dbReference type="Proteomes" id="UP000005950">
    <property type="component" value="Unassembled WGS sequence"/>
</dbReference>
<dbReference type="SUPFAM" id="SSF46689">
    <property type="entry name" value="Homeodomain-like"/>
    <property type="match status" value="1"/>
</dbReference>
<name>B9YAH9_9FIRM</name>
<protein>
    <recommendedName>
        <fullName evidence="1">Transcriptional regulator TetR C-terminal Firmicutes type domain-containing protein</fullName>
    </recommendedName>
</protein>
<dbReference type="HOGENOM" id="CLU_087539_0_1_9"/>
<dbReference type="PANTHER" id="PTHR43479:SF7">
    <property type="entry name" value="TETR-FAMILY TRANSCRIPTIONAL REGULATOR"/>
    <property type="match status" value="1"/>
</dbReference>
<evidence type="ECO:0000313" key="3">
    <source>
        <dbReference type="Proteomes" id="UP000005950"/>
    </source>
</evidence>
<dbReference type="Pfam" id="PF14278">
    <property type="entry name" value="TetR_C_8"/>
    <property type="match status" value="1"/>
</dbReference>
<evidence type="ECO:0000313" key="2">
    <source>
        <dbReference type="EMBL" id="EEF67013.1"/>
    </source>
</evidence>
<accession>B9YAH9</accession>
<reference evidence="2 3" key="1">
    <citation type="submission" date="2008-12" db="EMBL/GenBank/DDBJ databases">
        <authorList>
            <person name="Fulton L."/>
            <person name="Clifton S."/>
            <person name="Fulton B."/>
            <person name="Xu J."/>
            <person name="Minx P."/>
            <person name="Pepin K.H."/>
            <person name="Johnson M."/>
            <person name="Bhonagiri V."/>
            <person name="Nash W.E."/>
            <person name="Mardis E.R."/>
            <person name="Wilson R.K."/>
        </authorList>
    </citation>
    <scope>NUCLEOTIDE SEQUENCE [LARGE SCALE GENOMIC DNA]</scope>
    <source>
        <strain evidence="2 3">DSM 12042</strain>
    </source>
</reference>
<dbReference type="Gene3D" id="1.10.357.10">
    <property type="entry name" value="Tetracycline Repressor, domain 2"/>
    <property type="match status" value="1"/>
</dbReference>
<sequence length="180" mass="21979">MEEMSMNVKNNRRRRESIERIEKAFIELLQTRELNEISVSDLCKICELNRSTFYANYVDLYDLADKVRVHLESEVNHLYETERTQKFNSNDYLRLFRHIQENQLFYRTYFKLGYDNQYEIQFYDTEQAKQDFNNQYIDYHMEFFKSGLTAIIKRWLAGGCRETPEEMDHIVRSEYQGRGR</sequence>
<dbReference type="EMBL" id="ACCF01000181">
    <property type="protein sequence ID" value="EEF67013.1"/>
    <property type="molecule type" value="Genomic_DNA"/>
</dbReference>
<dbReference type="eggNOG" id="COG1309">
    <property type="taxonomic scope" value="Bacteria"/>
</dbReference>
<dbReference type="PANTHER" id="PTHR43479">
    <property type="entry name" value="ACREF/ENVCD OPERON REPRESSOR-RELATED"/>
    <property type="match status" value="1"/>
</dbReference>
<comment type="caution">
    <text evidence="2">The sequence shown here is derived from an EMBL/GenBank/DDBJ whole genome shotgun (WGS) entry which is preliminary data.</text>
</comment>
<gene>
    <name evidence="2" type="ORF">HOLDEFILI_02836</name>
</gene>
<organism evidence="2 3">
    <name type="scientific">Holdemania filiformis DSM 12042</name>
    <dbReference type="NCBI Taxonomy" id="545696"/>
    <lineage>
        <taxon>Bacteria</taxon>
        <taxon>Bacillati</taxon>
        <taxon>Bacillota</taxon>
        <taxon>Erysipelotrichia</taxon>
        <taxon>Erysipelotrichales</taxon>
        <taxon>Erysipelotrichaceae</taxon>
        <taxon>Holdemania</taxon>
    </lineage>
</organism>
<reference evidence="2 3" key="2">
    <citation type="submission" date="2009-02" db="EMBL/GenBank/DDBJ databases">
        <title>Draft genome sequence of Holdemania filiformis DSM 12042.</title>
        <authorList>
            <person name="Sudarsanam P."/>
            <person name="Ley R."/>
            <person name="Guruge J."/>
            <person name="Turnbaugh P.J."/>
            <person name="Mahowald M."/>
            <person name="Liep D."/>
            <person name="Gordon J."/>
        </authorList>
    </citation>
    <scope>NUCLEOTIDE SEQUENCE [LARGE SCALE GENOMIC DNA]</scope>
    <source>
        <strain evidence="2 3">DSM 12042</strain>
    </source>
</reference>